<dbReference type="SUPFAM" id="SSF54403">
    <property type="entry name" value="Cystatin/monellin"/>
    <property type="match status" value="1"/>
</dbReference>
<evidence type="ECO:0000256" key="1">
    <source>
        <dbReference type="ARBA" id="ARBA00004613"/>
    </source>
</evidence>
<evidence type="ECO:0000256" key="3">
    <source>
        <dbReference type="ARBA" id="ARBA00022525"/>
    </source>
</evidence>
<dbReference type="InterPro" id="IPR046350">
    <property type="entry name" value="Cystatin_sf"/>
</dbReference>
<feature type="domain" description="Cystatin" evidence="8">
    <location>
        <begin position="32"/>
        <end position="144"/>
    </location>
</feature>
<comment type="similarity">
    <text evidence="2">Belongs to the cystatin family.</text>
</comment>
<dbReference type="OMA" id="ILVVPWQ"/>
<keyword evidence="10" id="KW-1185">Reference proteome</keyword>
<dbReference type="GO" id="GO:0001533">
    <property type="term" value="C:cornified envelope"/>
    <property type="evidence" value="ECO:0007669"/>
    <property type="project" value="Ensembl"/>
</dbReference>
<evidence type="ECO:0000256" key="2">
    <source>
        <dbReference type="ARBA" id="ARBA00009403"/>
    </source>
</evidence>
<dbReference type="CDD" id="cd00042">
    <property type="entry name" value="CY"/>
    <property type="match status" value="1"/>
</dbReference>
<evidence type="ECO:0000256" key="5">
    <source>
        <dbReference type="ARBA" id="ARBA00022704"/>
    </source>
</evidence>
<dbReference type="EMBL" id="AAQR03147680">
    <property type="status" value="NOT_ANNOTATED_CDS"/>
    <property type="molecule type" value="Genomic_DNA"/>
</dbReference>
<name>H0XFK1_OTOGA</name>
<accession>H0XFK1</accession>
<dbReference type="GO" id="GO:0008544">
    <property type="term" value="P:epidermis development"/>
    <property type="evidence" value="ECO:0007669"/>
    <property type="project" value="Ensembl"/>
</dbReference>
<evidence type="ECO:0000256" key="6">
    <source>
        <dbReference type="ARBA" id="ARBA00023157"/>
    </source>
</evidence>
<proteinExistence type="inferred from homology"/>
<organism evidence="9 10">
    <name type="scientific">Otolemur garnettii</name>
    <name type="common">Small-eared galago</name>
    <name type="synonym">Garnett's greater bushbaby</name>
    <dbReference type="NCBI Taxonomy" id="30611"/>
    <lineage>
        <taxon>Eukaryota</taxon>
        <taxon>Metazoa</taxon>
        <taxon>Chordata</taxon>
        <taxon>Craniata</taxon>
        <taxon>Vertebrata</taxon>
        <taxon>Euteleostomi</taxon>
        <taxon>Mammalia</taxon>
        <taxon>Eutheria</taxon>
        <taxon>Euarchontoglires</taxon>
        <taxon>Primates</taxon>
        <taxon>Strepsirrhini</taxon>
        <taxon>Lorisiformes</taxon>
        <taxon>Galagidae</taxon>
        <taxon>Otolemur</taxon>
    </lineage>
</organism>
<protein>
    <submittedName>
        <fullName evidence="9">Cystatin E/M</fullName>
    </submittedName>
</protein>
<dbReference type="Pfam" id="PF00031">
    <property type="entry name" value="Cystatin"/>
    <property type="match status" value="1"/>
</dbReference>
<keyword evidence="6" id="KW-1015">Disulfide bond</keyword>
<keyword evidence="5" id="KW-0789">Thiol protease inhibitor</keyword>
<dbReference type="SMART" id="SM00043">
    <property type="entry name" value="CY"/>
    <property type="match status" value="1"/>
</dbReference>
<dbReference type="InterPro" id="IPR000010">
    <property type="entry name" value="Cystatin_dom"/>
</dbReference>
<dbReference type="Proteomes" id="UP000005225">
    <property type="component" value="Unassembled WGS sequence"/>
</dbReference>
<feature type="signal peptide" evidence="7">
    <location>
        <begin position="1"/>
        <end position="20"/>
    </location>
</feature>
<dbReference type="Ensembl" id="ENSOGAT00000016536.2">
    <property type="protein sequence ID" value="ENSOGAP00000014796.2"/>
    <property type="gene ID" value="ENSOGAG00000016534.2"/>
</dbReference>
<evidence type="ECO:0000259" key="8">
    <source>
        <dbReference type="SMART" id="SM00043"/>
    </source>
</evidence>
<dbReference type="eggNOG" id="ENOG502SC50">
    <property type="taxonomic scope" value="Eukaryota"/>
</dbReference>
<dbReference type="PANTHER" id="PTHR47033">
    <property type="entry name" value="CYSTATIN-M"/>
    <property type="match status" value="1"/>
</dbReference>
<keyword evidence="7" id="KW-0732">Signal</keyword>
<dbReference type="InParanoid" id="H0XFK1"/>
<dbReference type="GO" id="GO:0070062">
    <property type="term" value="C:extracellular exosome"/>
    <property type="evidence" value="ECO:0007669"/>
    <property type="project" value="TreeGrafter"/>
</dbReference>
<sequence length="146" mass="16481">MARPRLSLALCLSLVTLCLLELPCNFLAQGERLVGERMDMSPSDPEVQKVTQMAVANYNRDSNSVYYFRDMEIITAQRQLVAGIQYFLTVLMGSTSCRKNIVTEDRIATCPLAVDAQQEKLRCDFVILVVPWKNTSELLKSNCSRV</sequence>
<feature type="chain" id="PRO_5018597261" evidence="7">
    <location>
        <begin position="21"/>
        <end position="146"/>
    </location>
</feature>
<reference evidence="9" key="2">
    <citation type="submission" date="2025-08" db="UniProtKB">
        <authorList>
            <consortium name="Ensembl"/>
        </authorList>
    </citation>
    <scope>IDENTIFICATION</scope>
</reference>
<reference evidence="10" key="1">
    <citation type="submission" date="2011-03" db="EMBL/GenBank/DDBJ databases">
        <title>Version 3 of the genome sequence of Otolemur garnettii (Bushbaby).</title>
        <authorList>
            <consortium name="The Broad Institute Genome Sequencing Platform"/>
            <person name="Di Palma F."/>
            <person name="Johnson J."/>
            <person name="Lander E.S."/>
            <person name="Lindblad-Toh K."/>
            <person name="Jaffe D.B."/>
            <person name="Gnerre S."/>
            <person name="MacCallum I."/>
            <person name="Przybylski D."/>
            <person name="Ribeiro F.J."/>
            <person name="Burton J.N."/>
            <person name="Walker B.J."/>
            <person name="Sharpe T."/>
            <person name="Hall G."/>
        </authorList>
    </citation>
    <scope>NUCLEOTIDE SEQUENCE [LARGE SCALE GENOMIC DNA]</scope>
</reference>
<dbReference type="FunCoup" id="H0XFK1">
    <property type="interactions" value="290"/>
</dbReference>
<evidence type="ECO:0000256" key="7">
    <source>
        <dbReference type="SAM" id="SignalP"/>
    </source>
</evidence>
<keyword evidence="3" id="KW-0964">Secreted</keyword>
<dbReference type="STRING" id="30611.ENSOGAP00000014796"/>
<dbReference type="AlphaFoldDB" id="H0XFK1"/>
<evidence type="ECO:0000313" key="10">
    <source>
        <dbReference type="Proteomes" id="UP000005225"/>
    </source>
</evidence>
<dbReference type="HOGENOM" id="CLU_118168_0_1_1"/>
<dbReference type="GO" id="GO:0004869">
    <property type="term" value="F:cysteine-type endopeptidase inhibitor activity"/>
    <property type="evidence" value="ECO:0007669"/>
    <property type="project" value="UniProtKB-KW"/>
</dbReference>
<reference evidence="9" key="3">
    <citation type="submission" date="2025-09" db="UniProtKB">
        <authorList>
            <consortium name="Ensembl"/>
        </authorList>
    </citation>
    <scope>IDENTIFICATION</scope>
</reference>
<evidence type="ECO:0000313" key="9">
    <source>
        <dbReference type="Ensembl" id="ENSOGAP00000014796.2"/>
    </source>
</evidence>
<dbReference type="GeneTree" id="ENSGT00940000161375"/>
<evidence type="ECO:0000256" key="4">
    <source>
        <dbReference type="ARBA" id="ARBA00022690"/>
    </source>
</evidence>
<dbReference type="PANTHER" id="PTHR47033:SF1">
    <property type="entry name" value="CYSTATIN-M"/>
    <property type="match status" value="1"/>
</dbReference>
<dbReference type="Gene3D" id="3.10.450.10">
    <property type="match status" value="1"/>
</dbReference>
<dbReference type="FunFam" id="3.10.450.10:FF:000004">
    <property type="entry name" value="Cystatin C"/>
    <property type="match status" value="1"/>
</dbReference>
<comment type="subcellular location">
    <subcellularLocation>
        <location evidence="1">Secreted</location>
    </subcellularLocation>
</comment>
<keyword evidence="4" id="KW-0646">Protease inhibitor</keyword>